<evidence type="ECO:0000313" key="13">
    <source>
        <dbReference type="EMBL" id="KAK8950932.1"/>
    </source>
</evidence>
<accession>A0AAP0BU13</accession>
<organism evidence="13 14">
    <name type="scientific">Platanthera zijinensis</name>
    <dbReference type="NCBI Taxonomy" id="2320716"/>
    <lineage>
        <taxon>Eukaryota</taxon>
        <taxon>Viridiplantae</taxon>
        <taxon>Streptophyta</taxon>
        <taxon>Embryophyta</taxon>
        <taxon>Tracheophyta</taxon>
        <taxon>Spermatophyta</taxon>
        <taxon>Magnoliopsida</taxon>
        <taxon>Liliopsida</taxon>
        <taxon>Asparagales</taxon>
        <taxon>Orchidaceae</taxon>
        <taxon>Orchidoideae</taxon>
        <taxon>Orchideae</taxon>
        <taxon>Orchidinae</taxon>
        <taxon>Platanthera</taxon>
    </lineage>
</organism>
<reference evidence="13 14" key="1">
    <citation type="journal article" date="2022" name="Nat. Plants">
        <title>Genomes of leafy and leafless Platanthera orchids illuminate the evolution of mycoheterotrophy.</title>
        <authorList>
            <person name="Li M.H."/>
            <person name="Liu K.W."/>
            <person name="Li Z."/>
            <person name="Lu H.C."/>
            <person name="Ye Q.L."/>
            <person name="Zhang D."/>
            <person name="Wang J.Y."/>
            <person name="Li Y.F."/>
            <person name="Zhong Z.M."/>
            <person name="Liu X."/>
            <person name="Yu X."/>
            <person name="Liu D.K."/>
            <person name="Tu X.D."/>
            <person name="Liu B."/>
            <person name="Hao Y."/>
            <person name="Liao X.Y."/>
            <person name="Jiang Y.T."/>
            <person name="Sun W.H."/>
            <person name="Chen J."/>
            <person name="Chen Y.Q."/>
            <person name="Ai Y."/>
            <person name="Zhai J.W."/>
            <person name="Wu S.S."/>
            <person name="Zhou Z."/>
            <person name="Hsiao Y.Y."/>
            <person name="Wu W.L."/>
            <person name="Chen Y.Y."/>
            <person name="Lin Y.F."/>
            <person name="Hsu J.L."/>
            <person name="Li C.Y."/>
            <person name="Wang Z.W."/>
            <person name="Zhao X."/>
            <person name="Zhong W.Y."/>
            <person name="Ma X.K."/>
            <person name="Ma L."/>
            <person name="Huang J."/>
            <person name="Chen G.Z."/>
            <person name="Huang M.Z."/>
            <person name="Huang L."/>
            <person name="Peng D.H."/>
            <person name="Luo Y.B."/>
            <person name="Zou S.Q."/>
            <person name="Chen S.P."/>
            <person name="Lan S."/>
            <person name="Tsai W.C."/>
            <person name="Van de Peer Y."/>
            <person name="Liu Z.J."/>
        </authorList>
    </citation>
    <scope>NUCLEOTIDE SEQUENCE [LARGE SCALE GENOMIC DNA]</scope>
    <source>
        <strain evidence="13">Lor287</strain>
    </source>
</reference>
<evidence type="ECO:0000256" key="9">
    <source>
        <dbReference type="PROSITE-ProRule" id="PRU10040"/>
    </source>
</evidence>
<evidence type="ECO:0000256" key="3">
    <source>
        <dbReference type="ARBA" id="ARBA00006027"/>
    </source>
</evidence>
<dbReference type="EC" id="3.1.1.11" evidence="5 10"/>
<keyword evidence="7 10" id="KW-0378">Hydrolase</keyword>
<evidence type="ECO:0000256" key="5">
    <source>
        <dbReference type="ARBA" id="ARBA00013229"/>
    </source>
</evidence>
<keyword evidence="14" id="KW-1185">Reference proteome</keyword>
<dbReference type="Pfam" id="PF04043">
    <property type="entry name" value="PMEI"/>
    <property type="match status" value="1"/>
</dbReference>
<feature type="active site" evidence="9">
    <location>
        <position position="425"/>
    </location>
</feature>
<dbReference type="PANTHER" id="PTHR31707">
    <property type="entry name" value="PECTINESTERASE"/>
    <property type="match status" value="1"/>
</dbReference>
<evidence type="ECO:0000256" key="4">
    <source>
        <dbReference type="ARBA" id="ARBA00007786"/>
    </source>
</evidence>
<proteinExistence type="inferred from homology"/>
<dbReference type="Proteomes" id="UP001418222">
    <property type="component" value="Unassembled WGS sequence"/>
</dbReference>
<sequence>METTFQEFGAVSDRRRRDLELRRRSRNVRIGGAVSVVLLVAIVGAVCALYSPEKDAAKQSRAVTIDQVHTTGKSVETLCASTDYRQTCVSSLNKAVKNTTDPKYLVKAAVFVLLDEASAAFNGTRLLADKDPKLRGAVEDCRQLFEDSKDEITRAVDSIAADGIERIPAKSHDIRTWLSSVMSYQQTCIDGFPEGELKVKLQKAQNTLKEMTSNSLAIIGQLTNFLEMLDVTGLGVGGGRKLLAETEEIGGEEFPSWVPEQSRRVLRETEIKLKANVTVAKDGSGDFKTISEALLNMPSKYHGRYNIYVKAGVYEETVNVTKKMANVTIYGDGATETIVTGDKNFVDGVRTFLTATFAVSGDGFMGINIGIRNTAGAVKHQAVALRVQSDHSIFFHCRFEGYQDTLYAQAKRQFYRSCVISGTVDFIFGDSAAVFQNCLIVLRRPLDNQQNIVLAHGRVDRRETTGFVLHKCKIIADRSLVSDGTNIRSYLGRPWKQFARHIIMESEISGAIVPAGYMPWEGNFGLNTLFYGEAGNTGPGADFAGRVKWRGVRMLKKTTVERYTVARFIQGNEWINANRGITIPVRYGLYH</sequence>
<dbReference type="InterPro" id="IPR035513">
    <property type="entry name" value="Invertase/methylesterase_inhib"/>
</dbReference>
<evidence type="ECO:0000256" key="2">
    <source>
        <dbReference type="ARBA" id="ARBA00005184"/>
    </source>
</evidence>
<dbReference type="InterPro" id="IPR012334">
    <property type="entry name" value="Pectin_lyas_fold"/>
</dbReference>
<evidence type="ECO:0000256" key="7">
    <source>
        <dbReference type="ARBA" id="ARBA00022801"/>
    </source>
</evidence>
<keyword evidence="6" id="KW-0134">Cell wall</keyword>
<dbReference type="Pfam" id="PF01095">
    <property type="entry name" value="Pectinesterase"/>
    <property type="match status" value="1"/>
</dbReference>
<protein>
    <recommendedName>
        <fullName evidence="5 10">Pectinesterase</fullName>
        <ecNumber evidence="5 10">3.1.1.11</ecNumber>
    </recommendedName>
</protein>
<dbReference type="InterPro" id="IPR033131">
    <property type="entry name" value="Pectinesterase_Asp_AS"/>
</dbReference>
<comment type="caution">
    <text evidence="13">The sequence shown here is derived from an EMBL/GenBank/DDBJ whole genome shotgun (WGS) entry which is preliminary data.</text>
</comment>
<keyword evidence="11" id="KW-0812">Transmembrane</keyword>
<evidence type="ECO:0000259" key="12">
    <source>
        <dbReference type="SMART" id="SM00856"/>
    </source>
</evidence>
<feature type="domain" description="Pectinesterase inhibitor" evidence="12">
    <location>
        <begin position="70"/>
        <end position="218"/>
    </location>
</feature>
<dbReference type="InterPro" id="IPR011050">
    <property type="entry name" value="Pectin_lyase_fold/virulence"/>
</dbReference>
<gene>
    <name evidence="13" type="primary">PME13</name>
    <name evidence="13" type="ORF">KSP39_PZI003220</name>
</gene>
<evidence type="ECO:0000256" key="10">
    <source>
        <dbReference type="RuleBase" id="RU000589"/>
    </source>
</evidence>
<keyword evidence="8 10" id="KW-0063">Aspartyl esterase</keyword>
<evidence type="ECO:0000256" key="6">
    <source>
        <dbReference type="ARBA" id="ARBA00022512"/>
    </source>
</evidence>
<comment type="pathway">
    <text evidence="2 10">Glycan metabolism; pectin degradation; 2-dehydro-3-deoxy-D-gluconate from pectin: step 1/5.</text>
</comment>
<dbReference type="SUPFAM" id="SSF101148">
    <property type="entry name" value="Plant invertase/pectin methylesterase inhibitor"/>
    <property type="match status" value="1"/>
</dbReference>
<name>A0AAP0BU13_9ASPA</name>
<dbReference type="SUPFAM" id="SSF51126">
    <property type="entry name" value="Pectin lyase-like"/>
    <property type="match status" value="1"/>
</dbReference>
<dbReference type="Gene3D" id="1.20.140.40">
    <property type="entry name" value="Invertase/pectin methylesterase inhibitor family protein"/>
    <property type="match status" value="1"/>
</dbReference>
<dbReference type="CDD" id="cd15798">
    <property type="entry name" value="PMEI-like_3"/>
    <property type="match status" value="1"/>
</dbReference>
<dbReference type="PROSITE" id="PS00503">
    <property type="entry name" value="PECTINESTERASE_2"/>
    <property type="match status" value="1"/>
</dbReference>
<dbReference type="GO" id="GO:0030599">
    <property type="term" value="F:pectinesterase activity"/>
    <property type="evidence" value="ECO:0007669"/>
    <property type="project" value="UniProtKB-UniRule"/>
</dbReference>
<dbReference type="SMART" id="SM00856">
    <property type="entry name" value="PMEI"/>
    <property type="match status" value="1"/>
</dbReference>
<comment type="catalytic activity">
    <reaction evidence="10">
        <text>[(1-&gt;4)-alpha-D-galacturonosyl methyl ester](n) + n H2O = [(1-&gt;4)-alpha-D-galacturonosyl](n) + n methanol + n H(+)</text>
        <dbReference type="Rhea" id="RHEA:22380"/>
        <dbReference type="Rhea" id="RHEA-COMP:14570"/>
        <dbReference type="Rhea" id="RHEA-COMP:14573"/>
        <dbReference type="ChEBI" id="CHEBI:15377"/>
        <dbReference type="ChEBI" id="CHEBI:15378"/>
        <dbReference type="ChEBI" id="CHEBI:17790"/>
        <dbReference type="ChEBI" id="CHEBI:140522"/>
        <dbReference type="ChEBI" id="CHEBI:140523"/>
        <dbReference type="EC" id="3.1.1.11"/>
    </reaction>
</comment>
<evidence type="ECO:0000313" key="14">
    <source>
        <dbReference type="Proteomes" id="UP001418222"/>
    </source>
</evidence>
<comment type="similarity">
    <text evidence="3">In the N-terminal section; belongs to the PMEI family.</text>
</comment>
<evidence type="ECO:0000256" key="8">
    <source>
        <dbReference type="ARBA" id="ARBA00023085"/>
    </source>
</evidence>
<dbReference type="FunFam" id="1.20.140.40:FF:000001">
    <property type="entry name" value="Pectinesterase"/>
    <property type="match status" value="1"/>
</dbReference>
<keyword evidence="6" id="KW-0964">Secreted</keyword>
<dbReference type="GO" id="GO:0042545">
    <property type="term" value="P:cell wall modification"/>
    <property type="evidence" value="ECO:0007669"/>
    <property type="project" value="UniProtKB-UniRule"/>
</dbReference>
<dbReference type="Gene3D" id="2.160.20.10">
    <property type="entry name" value="Single-stranded right-handed beta-helix, Pectin lyase-like"/>
    <property type="match status" value="1"/>
</dbReference>
<feature type="transmembrane region" description="Helical" evidence="11">
    <location>
        <begin position="30"/>
        <end position="51"/>
    </location>
</feature>
<evidence type="ECO:0000256" key="1">
    <source>
        <dbReference type="ARBA" id="ARBA00004191"/>
    </source>
</evidence>
<comment type="similarity">
    <text evidence="4">In the C-terminal section; belongs to the pectinesterase family.</text>
</comment>
<keyword evidence="11" id="KW-0472">Membrane</keyword>
<dbReference type="InterPro" id="IPR000070">
    <property type="entry name" value="Pectinesterase_cat"/>
</dbReference>
<dbReference type="EMBL" id="JBBWWQ010000003">
    <property type="protein sequence ID" value="KAK8950932.1"/>
    <property type="molecule type" value="Genomic_DNA"/>
</dbReference>
<keyword evidence="11" id="KW-1133">Transmembrane helix</keyword>
<dbReference type="FunFam" id="2.160.20.10:FF:000029">
    <property type="entry name" value="Pectinesterase 4"/>
    <property type="match status" value="1"/>
</dbReference>
<comment type="subcellular location">
    <subcellularLocation>
        <location evidence="1">Secreted</location>
        <location evidence="1">Cell wall</location>
    </subcellularLocation>
</comment>
<dbReference type="NCBIfam" id="TIGR01614">
    <property type="entry name" value="PME_inhib"/>
    <property type="match status" value="1"/>
</dbReference>
<dbReference type="InterPro" id="IPR006501">
    <property type="entry name" value="Pectinesterase_inhib_dom"/>
</dbReference>
<dbReference type="GO" id="GO:0004857">
    <property type="term" value="F:enzyme inhibitor activity"/>
    <property type="evidence" value="ECO:0007669"/>
    <property type="project" value="InterPro"/>
</dbReference>
<dbReference type="AlphaFoldDB" id="A0AAP0BU13"/>
<evidence type="ECO:0000256" key="11">
    <source>
        <dbReference type="SAM" id="Phobius"/>
    </source>
</evidence>
<dbReference type="GO" id="GO:0045490">
    <property type="term" value="P:pectin catabolic process"/>
    <property type="evidence" value="ECO:0007669"/>
    <property type="project" value="UniProtKB-UniRule"/>
</dbReference>